<proteinExistence type="predicted"/>
<evidence type="ECO:0000313" key="1">
    <source>
        <dbReference type="EMBL" id="AQS83672.1"/>
    </source>
</evidence>
<protein>
    <submittedName>
        <fullName evidence="1">Uncharacterized protein</fullName>
    </submittedName>
</protein>
<sequence length="61" mass="7325">MQEMILPSQRILSDFFFNKKQKSATGNFIIIYRRLYERAFEAFFQVSGYFTKTEDGQLDMQ</sequence>
<dbReference type="STRING" id="435.A0U92_01575"/>
<accession>A0A1U9KD21</accession>
<keyword evidence="2" id="KW-1185">Reference proteome</keyword>
<dbReference type="EMBL" id="CP014692">
    <property type="protein sequence ID" value="AQS83672.1"/>
    <property type="molecule type" value="Genomic_DNA"/>
</dbReference>
<dbReference type="KEGG" id="aace:A0U92_01575"/>
<dbReference type="AlphaFoldDB" id="A0A1U9KD21"/>
<evidence type="ECO:0000313" key="2">
    <source>
        <dbReference type="Proteomes" id="UP000188937"/>
    </source>
</evidence>
<dbReference type="Proteomes" id="UP000188937">
    <property type="component" value="Chromosome"/>
</dbReference>
<name>A0A1U9KD21_ACEAC</name>
<organism evidence="1 2">
    <name type="scientific">Acetobacter aceti</name>
    <dbReference type="NCBI Taxonomy" id="435"/>
    <lineage>
        <taxon>Bacteria</taxon>
        <taxon>Pseudomonadati</taxon>
        <taxon>Pseudomonadota</taxon>
        <taxon>Alphaproteobacteria</taxon>
        <taxon>Acetobacterales</taxon>
        <taxon>Acetobacteraceae</taxon>
        <taxon>Acetobacter</taxon>
        <taxon>Acetobacter subgen. Acetobacter</taxon>
    </lineage>
</organism>
<gene>
    <name evidence="1" type="ORF">A0U92_01575</name>
</gene>
<reference evidence="1 2" key="1">
    <citation type="submission" date="2016-03" db="EMBL/GenBank/DDBJ databases">
        <title>Acetic acid bacteria sequencing.</title>
        <authorList>
            <person name="Brandt J."/>
            <person name="Jakob F."/>
            <person name="Vogel R.F."/>
        </authorList>
    </citation>
    <scope>NUCLEOTIDE SEQUENCE [LARGE SCALE GENOMIC DNA]</scope>
    <source>
        <strain evidence="1 2">TMW2.1153</strain>
    </source>
</reference>